<dbReference type="AlphaFoldDB" id="A0A167YI97"/>
<keyword evidence="1" id="KW-0812">Transmembrane</keyword>
<comment type="caution">
    <text evidence="2">The sequence shown here is derived from an EMBL/GenBank/DDBJ whole genome shotgun (WGS) entry which is preliminary data.</text>
</comment>
<gene>
    <name evidence="2" type="ORF">FBFR_03975</name>
</gene>
<keyword evidence="1" id="KW-1133">Transmembrane helix</keyword>
<organism evidence="2 3">
    <name type="scientific">Flavobacterium fryxellicola</name>
    <dbReference type="NCBI Taxonomy" id="249352"/>
    <lineage>
        <taxon>Bacteria</taxon>
        <taxon>Pseudomonadati</taxon>
        <taxon>Bacteroidota</taxon>
        <taxon>Flavobacteriia</taxon>
        <taxon>Flavobacteriales</taxon>
        <taxon>Flavobacteriaceae</taxon>
        <taxon>Flavobacterium</taxon>
    </lineage>
</organism>
<sequence length="115" mass="13114">MENNASTIEMLFERAEDYTRTTVELAKLNAVDKTADVLSSLLSRLTVSIVFVLFAFLANIGLSLWLGELLGKVYYGFFIVSSLYLIVAIVLYFFKDQWLKMPISNFIIVKMLKKS</sequence>
<evidence type="ECO:0000313" key="2">
    <source>
        <dbReference type="EMBL" id="OAB29442.1"/>
    </source>
</evidence>
<evidence type="ECO:0000256" key="1">
    <source>
        <dbReference type="SAM" id="Phobius"/>
    </source>
</evidence>
<reference evidence="2 3" key="1">
    <citation type="submission" date="2016-03" db="EMBL/GenBank/DDBJ databases">
        <title>Draft genome sequence of Flavobacterium fryxellicola DSM 16209.</title>
        <authorList>
            <person name="Shin S.-K."/>
            <person name="Yi H."/>
        </authorList>
    </citation>
    <scope>NUCLEOTIDE SEQUENCE [LARGE SCALE GENOMIC DNA]</scope>
    <source>
        <strain evidence="2 3">DSM 16209</strain>
    </source>
</reference>
<dbReference type="RefSeq" id="WP_066077403.1">
    <property type="nucleotide sequence ID" value="NZ_FRDK01000006.1"/>
</dbReference>
<dbReference type="OrthoDB" id="678770at2"/>
<dbReference type="EMBL" id="LVJE01000008">
    <property type="protein sequence ID" value="OAB29442.1"/>
    <property type="molecule type" value="Genomic_DNA"/>
</dbReference>
<dbReference type="Proteomes" id="UP000077164">
    <property type="component" value="Unassembled WGS sequence"/>
</dbReference>
<keyword evidence="3" id="KW-1185">Reference proteome</keyword>
<feature type="transmembrane region" description="Helical" evidence="1">
    <location>
        <begin position="45"/>
        <end position="67"/>
    </location>
</feature>
<evidence type="ECO:0008006" key="4">
    <source>
        <dbReference type="Google" id="ProtNLM"/>
    </source>
</evidence>
<dbReference type="STRING" id="249352.SAMN05444395_10657"/>
<proteinExistence type="predicted"/>
<protein>
    <recommendedName>
        <fullName evidence="4">Competence protein</fullName>
    </recommendedName>
</protein>
<evidence type="ECO:0000313" key="3">
    <source>
        <dbReference type="Proteomes" id="UP000077164"/>
    </source>
</evidence>
<accession>A0A167YI97</accession>
<name>A0A167YI97_9FLAO</name>
<keyword evidence="1" id="KW-0472">Membrane</keyword>
<feature type="transmembrane region" description="Helical" evidence="1">
    <location>
        <begin position="73"/>
        <end position="94"/>
    </location>
</feature>